<dbReference type="EMBL" id="JAGPXC010000015">
    <property type="protein sequence ID" value="KAH6638670.1"/>
    <property type="molecule type" value="Genomic_DNA"/>
</dbReference>
<proteinExistence type="predicted"/>
<evidence type="ECO:0000313" key="2">
    <source>
        <dbReference type="Proteomes" id="UP000758603"/>
    </source>
</evidence>
<comment type="caution">
    <text evidence="1">The sequence shown here is derived from an EMBL/GenBank/DDBJ whole genome shotgun (WGS) entry which is preliminary data.</text>
</comment>
<gene>
    <name evidence="1" type="ORF">BKA67DRAFT_589130</name>
</gene>
<dbReference type="SUPFAM" id="SSF48452">
    <property type="entry name" value="TPR-like"/>
    <property type="match status" value="1"/>
</dbReference>
<dbReference type="AlphaFoldDB" id="A0A9P8RHH4"/>
<organism evidence="1 2">
    <name type="scientific">Truncatella angustata</name>
    <dbReference type="NCBI Taxonomy" id="152316"/>
    <lineage>
        <taxon>Eukaryota</taxon>
        <taxon>Fungi</taxon>
        <taxon>Dikarya</taxon>
        <taxon>Ascomycota</taxon>
        <taxon>Pezizomycotina</taxon>
        <taxon>Sordariomycetes</taxon>
        <taxon>Xylariomycetidae</taxon>
        <taxon>Amphisphaeriales</taxon>
        <taxon>Sporocadaceae</taxon>
        <taxon>Truncatella</taxon>
    </lineage>
</organism>
<accession>A0A9P8RHH4</accession>
<reference evidence="1" key="1">
    <citation type="journal article" date="2021" name="Nat. Commun.">
        <title>Genetic determinants of endophytism in the Arabidopsis root mycobiome.</title>
        <authorList>
            <person name="Mesny F."/>
            <person name="Miyauchi S."/>
            <person name="Thiergart T."/>
            <person name="Pickel B."/>
            <person name="Atanasova L."/>
            <person name="Karlsson M."/>
            <person name="Huettel B."/>
            <person name="Barry K.W."/>
            <person name="Haridas S."/>
            <person name="Chen C."/>
            <person name="Bauer D."/>
            <person name="Andreopoulos W."/>
            <person name="Pangilinan J."/>
            <person name="LaButti K."/>
            <person name="Riley R."/>
            <person name="Lipzen A."/>
            <person name="Clum A."/>
            <person name="Drula E."/>
            <person name="Henrissat B."/>
            <person name="Kohler A."/>
            <person name="Grigoriev I.V."/>
            <person name="Martin F.M."/>
            <person name="Hacquard S."/>
        </authorList>
    </citation>
    <scope>NUCLEOTIDE SEQUENCE</scope>
    <source>
        <strain evidence="1">MPI-SDFR-AT-0073</strain>
    </source>
</reference>
<dbReference type="InterPro" id="IPR011990">
    <property type="entry name" value="TPR-like_helical_dom_sf"/>
</dbReference>
<dbReference type="GeneID" id="70133315"/>
<protein>
    <submittedName>
        <fullName evidence="1">TPR domain-containing protein</fullName>
    </submittedName>
</protein>
<dbReference type="RefSeq" id="XP_045950942.1">
    <property type="nucleotide sequence ID" value="XM_046104424.1"/>
</dbReference>
<dbReference type="InterPro" id="IPR019734">
    <property type="entry name" value="TPR_rpt"/>
</dbReference>
<dbReference type="Proteomes" id="UP000758603">
    <property type="component" value="Unassembled WGS sequence"/>
</dbReference>
<keyword evidence="2" id="KW-1185">Reference proteome</keyword>
<dbReference type="Gene3D" id="1.25.40.10">
    <property type="entry name" value="Tetratricopeptide repeat domain"/>
    <property type="match status" value="2"/>
</dbReference>
<evidence type="ECO:0000313" key="1">
    <source>
        <dbReference type="EMBL" id="KAH6638670.1"/>
    </source>
</evidence>
<name>A0A9P8RHH4_9PEZI</name>
<dbReference type="PANTHER" id="PTHR45588:SF1">
    <property type="entry name" value="WW DOMAIN-CONTAINING PROTEIN"/>
    <property type="match status" value="1"/>
</dbReference>
<dbReference type="OrthoDB" id="414774at2759"/>
<sequence length="561" mass="63880">MASIEGTISSGAYYDLGSYRRSVSTTDEEAREWFNRGLLWSYGFNHEEAVNCFEKAIASDSSLAMAYWGAAYALGPNYNKPWEFFDSTELETTVQRTHRMVSEAIRTASEASPVEKALINALLFRYPRERADEDLSIWNKSYADAMEKVYHDFPDDLDVAAFCADALMNLTPWQLWDLKTGNPAEGARTLATKAILDHAMALQGGMQHPGLLHLYIHLMEMSPTPEAAKPAADRLRTLVPDSGHLNHMPTHIDLLLGDYDLGIEWNRRAFEVDEKFLARAGPLNFYTLYRMHDYHFCIYSAMFAGQSKVALQTVERMEQSLSDELLRVKSPPMADWLEGFLSMKIHALIRFGRWQEIIELAFPTDAKLYCMTTTMTHYAKAVAFASKEDLENADKEAKRFSFARRSVPESRMVFNNKCVDILDVAEAMMNGEIEYRRKNYDSAFAHLLEAIALDDGLPYDEPWGWMQPTRHAYGALLMEQGDFEKAAKVYAEDLGFDEKLPRAQRHPNNVWALHGYHECLVKLGRKEDAENIAPQLNKALKKADIPVKASCYCRLSAVRDH</sequence>
<dbReference type="SMART" id="SM00028">
    <property type="entry name" value="TPR"/>
    <property type="match status" value="2"/>
</dbReference>
<dbReference type="PANTHER" id="PTHR45588">
    <property type="entry name" value="TPR DOMAIN-CONTAINING PROTEIN"/>
    <property type="match status" value="1"/>
</dbReference>